<dbReference type="InterPro" id="IPR009617">
    <property type="entry name" value="Seipin"/>
</dbReference>
<evidence type="ECO:0000256" key="4">
    <source>
        <dbReference type="ARBA" id="ARBA00022989"/>
    </source>
</evidence>
<evidence type="ECO:0000256" key="6">
    <source>
        <dbReference type="ARBA" id="ARBA00023136"/>
    </source>
</evidence>
<accession>A0AAV1W2S6</accession>
<feature type="transmembrane region" description="Helical" evidence="8">
    <location>
        <begin position="97"/>
        <end position="123"/>
    </location>
</feature>
<dbReference type="Proteomes" id="UP001497480">
    <property type="component" value="Unassembled WGS sequence"/>
</dbReference>
<evidence type="ECO:0000313" key="9">
    <source>
        <dbReference type="EMBL" id="CAL0303311.1"/>
    </source>
</evidence>
<dbReference type="AlphaFoldDB" id="A0AAV1W2S6"/>
<keyword evidence="4 8" id="KW-1133">Transmembrane helix</keyword>
<evidence type="ECO:0000256" key="7">
    <source>
        <dbReference type="SAM" id="MobiDB-lite"/>
    </source>
</evidence>
<keyword evidence="10" id="KW-1185">Reference proteome</keyword>
<feature type="compositionally biased region" description="Polar residues" evidence="7">
    <location>
        <begin position="392"/>
        <end position="401"/>
    </location>
</feature>
<keyword evidence="5" id="KW-0443">Lipid metabolism</keyword>
<proteinExistence type="predicted"/>
<comment type="subcellular location">
    <subcellularLocation>
        <location evidence="1">Endoplasmic reticulum membrane</location>
        <topology evidence="1">Multi-pass membrane protein</topology>
    </subcellularLocation>
</comment>
<dbReference type="PANTHER" id="PTHR21212:SF5">
    <property type="entry name" value="SEIPIN-1"/>
    <property type="match status" value="1"/>
</dbReference>
<name>A0AAV1W2S6_LUPLU</name>
<dbReference type="CDD" id="cd23995">
    <property type="entry name" value="Seipin_BSCL2_like"/>
    <property type="match status" value="1"/>
</dbReference>
<protein>
    <recommendedName>
        <fullName evidence="11">Seipin</fullName>
    </recommendedName>
</protein>
<evidence type="ECO:0000256" key="5">
    <source>
        <dbReference type="ARBA" id="ARBA00023098"/>
    </source>
</evidence>
<sequence length="425" mass="47487">MFDFESLNSNRDVRFTTILTRKSRCKYEDMTLVDVTDTAHKGRVGPPQNHPGLRLVRARLQKETKENVESSVEQSPSQITYGSKVLLKKLGLGFLSAAYVCMVLVLVLVVASVVGVCLVRLWVEEPVFVKENIYFDYTDANPTSVFLFDGGVGGYIKKKQISVPVGHTFDVSLVLVMPESDFNRDLGVFQLSAELLSVNGNVIAKSSQPCMLRFRSSPVRLARTVLMGVPLVLGISGELQKINVEIVRHKEDHRRTNAIRVTLHPRAGTSSLPEIYEAEIVMNTHLPWSKEFVRHWKWTFYVWVSLYLYIVLLVFLLCFYRPLVFLVTPEYFGHDRVSEVTSGEHNELQVIRAGDGSEVSELLNKWRSRRKRKAITAHGGSSGGDDGVGETIGSSASSISKTTREDVSSVAIEDDVKDSESVCLG</sequence>
<dbReference type="EMBL" id="CAXHTB010000003">
    <property type="protein sequence ID" value="CAL0303311.1"/>
    <property type="molecule type" value="Genomic_DNA"/>
</dbReference>
<keyword evidence="3" id="KW-0256">Endoplasmic reticulum</keyword>
<evidence type="ECO:0000313" key="10">
    <source>
        <dbReference type="Proteomes" id="UP001497480"/>
    </source>
</evidence>
<organism evidence="9 10">
    <name type="scientific">Lupinus luteus</name>
    <name type="common">European yellow lupine</name>
    <dbReference type="NCBI Taxonomy" id="3873"/>
    <lineage>
        <taxon>Eukaryota</taxon>
        <taxon>Viridiplantae</taxon>
        <taxon>Streptophyta</taxon>
        <taxon>Embryophyta</taxon>
        <taxon>Tracheophyta</taxon>
        <taxon>Spermatophyta</taxon>
        <taxon>Magnoliopsida</taxon>
        <taxon>eudicotyledons</taxon>
        <taxon>Gunneridae</taxon>
        <taxon>Pentapetalae</taxon>
        <taxon>rosids</taxon>
        <taxon>fabids</taxon>
        <taxon>Fabales</taxon>
        <taxon>Fabaceae</taxon>
        <taxon>Papilionoideae</taxon>
        <taxon>50 kb inversion clade</taxon>
        <taxon>genistoids sensu lato</taxon>
        <taxon>core genistoids</taxon>
        <taxon>Genisteae</taxon>
        <taxon>Lupinus</taxon>
    </lineage>
</organism>
<dbReference type="GO" id="GO:0006629">
    <property type="term" value="P:lipid metabolic process"/>
    <property type="evidence" value="ECO:0007669"/>
    <property type="project" value="UniProtKB-KW"/>
</dbReference>
<dbReference type="GO" id="GO:0140042">
    <property type="term" value="P:lipid droplet formation"/>
    <property type="evidence" value="ECO:0007669"/>
    <property type="project" value="UniProtKB-ARBA"/>
</dbReference>
<evidence type="ECO:0008006" key="11">
    <source>
        <dbReference type="Google" id="ProtNLM"/>
    </source>
</evidence>
<evidence type="ECO:0000256" key="2">
    <source>
        <dbReference type="ARBA" id="ARBA00022692"/>
    </source>
</evidence>
<keyword evidence="6 8" id="KW-0472">Membrane</keyword>
<evidence type="ECO:0000256" key="3">
    <source>
        <dbReference type="ARBA" id="ARBA00022824"/>
    </source>
</evidence>
<dbReference type="PANTHER" id="PTHR21212">
    <property type="entry name" value="BERNARDINELLI-SEIP CONGENITAL LIPODYSTROPHY 2 HOMOLOG BSCL2 PROTEIN"/>
    <property type="match status" value="1"/>
</dbReference>
<comment type="caution">
    <text evidence="9">The sequence shown here is derived from an EMBL/GenBank/DDBJ whole genome shotgun (WGS) entry which is preliminary data.</text>
</comment>
<reference evidence="9 10" key="1">
    <citation type="submission" date="2024-03" db="EMBL/GenBank/DDBJ databases">
        <authorList>
            <person name="Martinez-Hernandez J."/>
        </authorList>
    </citation>
    <scope>NUCLEOTIDE SEQUENCE [LARGE SCALE GENOMIC DNA]</scope>
</reference>
<keyword evidence="2 8" id="KW-0812">Transmembrane</keyword>
<gene>
    <name evidence="9" type="ORF">LLUT_LOCUS4371</name>
</gene>
<feature type="region of interest" description="Disordered" evidence="7">
    <location>
        <begin position="374"/>
        <end position="425"/>
    </location>
</feature>
<dbReference type="Pfam" id="PF06775">
    <property type="entry name" value="Seipin"/>
    <property type="match status" value="1"/>
</dbReference>
<evidence type="ECO:0000256" key="1">
    <source>
        <dbReference type="ARBA" id="ARBA00004477"/>
    </source>
</evidence>
<dbReference type="GO" id="GO:0005789">
    <property type="term" value="C:endoplasmic reticulum membrane"/>
    <property type="evidence" value="ECO:0007669"/>
    <property type="project" value="UniProtKB-SubCell"/>
</dbReference>
<evidence type="ECO:0000256" key="8">
    <source>
        <dbReference type="SAM" id="Phobius"/>
    </source>
</evidence>
<feature type="transmembrane region" description="Helical" evidence="8">
    <location>
        <begin position="300"/>
        <end position="320"/>
    </location>
</feature>